<keyword evidence="6" id="KW-0106">Calcium</keyword>
<protein>
    <submittedName>
        <fullName evidence="9">Peptidase S53 propeptide</fullName>
    </submittedName>
</protein>
<dbReference type="Proteomes" id="UP000006844">
    <property type="component" value="Chromosome"/>
</dbReference>
<dbReference type="Pfam" id="PF09286">
    <property type="entry name" value="Pro-kuma_activ"/>
    <property type="match status" value="1"/>
</dbReference>
<keyword evidence="7" id="KW-0865">Zymogen</keyword>
<accession>E8UXV9</accession>
<dbReference type="Gene3D" id="3.40.50.200">
    <property type="entry name" value="Peptidase S8/S53 domain"/>
    <property type="match status" value="1"/>
</dbReference>
<dbReference type="RefSeq" id="WP_013568858.1">
    <property type="nucleotide sequence ID" value="NC_014963.1"/>
</dbReference>
<name>E8UXV9_TERSS</name>
<dbReference type="SUPFAM" id="SSF54897">
    <property type="entry name" value="Protease propeptides/inhibitors"/>
    <property type="match status" value="1"/>
</dbReference>
<dbReference type="Gene3D" id="2.60.40.10">
    <property type="entry name" value="Immunoglobulins"/>
    <property type="match status" value="2"/>
</dbReference>
<evidence type="ECO:0000256" key="7">
    <source>
        <dbReference type="ARBA" id="ARBA00023145"/>
    </source>
</evidence>
<dbReference type="CDD" id="cd04056">
    <property type="entry name" value="Peptidases_S53"/>
    <property type="match status" value="1"/>
</dbReference>
<dbReference type="AlphaFoldDB" id="E8UXV9"/>
<sequence>MKYFPASLYKYFLLLSLTGLPAITMIAQVPLQAAKAAPLITRAIDDTSLITLLGNVHPLATSAADQGAALDSLQLGRTILVLKSSPARRVALDKFTDDQQNPKSPNYHKWLTPAQYGEQFGVAAEDIQKINDWLTGHGFQLEEAVAGRNLVIFSGTHAQLKSAFHTTLHTYNLWGKSYFANANDPQIPTALADIVVGFTSLNNFPRSPLHTKPQLVKRDSGAWVKASPRSQPEFTTTDAGTLYHLLAPYDLAAIYNITSLWNAGIDGTGQTIAIVSDSNINPADIDYFRATFGLPAKKLNIIVYGSDPGMNENENEADLDVQWSGAVAKNATIDLVVSADGTATNGVDGAAVYIINNNLATILNVSYGLCEASMGTAGNQHYNTLWEQAAAQGITVLVATGDSGSATCDPNSQYAHGGLAVSGFASTPYNVAVGGTDFHSTFDNPTAYWNANNDPTTLASSKGYLPESAWNNSCGNPDVLAALQANGDTTDTTAESLCNDVNFNSFLTTEGGSGGVSNCAVTGSNASVPCISGYPKPSWQSGVPGIPNDGARDLPDISLMAGNGLWGSFYVYCQSDITPNGVCDVNNALEGAGGTSFAAPIFSGMMALLQQKTASKQGNVNYVLYKLATAQYTGSNATACNSATVAAGNPCMFYDVTESGNAVDCVNGFPNCTPTVSSDLFGVLPGYSTTTGYDLVTGLGTINAYNLVQGWSTATATFLPSTITISSAGITTATYGATSTIAVNVVVAPVAPATGVPSGDVGITSNSNTISNDSVTELTLTAAKGRTTAVGLPVGTYELFAHYAGDATFSPSTSSAGVSVTVSKAATNASLSATRTSVLLGQNVSFSVEVTGVINGLNPTGTVTFTNTTTGALLSSQTITASASSATGTISTALVTVPASQLQSGANTITANYEGDSNYLGIAPSPVVVILASAITTRLSASTLTIAPNQAGSVIVTVTPAASVVLTPSTLVFSCPVQLPDGLRCSFSTPIAGDGGVIFSTLTIQTSAPLIVRSGSGSASVTHHGWMAVAVTGSLAGLMMLFRPRRRKLPFLFLILTLVSLSSNVGCSGKAPVSGPALINTTTTLSLSSAAPTLGSPVTLTAQVSPSAGPSGSVMFSSASAALGTSPVASGVASLTTSSLAIGSQTLSATYSGDSAYLGSASAASTLDVAFSSGILVTAADSAGDTSSAGLTLVVR</sequence>
<dbReference type="PANTHER" id="PTHR14218">
    <property type="entry name" value="PROTEASE S8 TRIPEPTIDYL PEPTIDASE I CLN2"/>
    <property type="match status" value="1"/>
</dbReference>
<dbReference type="InterPro" id="IPR023828">
    <property type="entry name" value="Peptidase_S8_Ser-AS"/>
</dbReference>
<evidence type="ECO:0000256" key="1">
    <source>
        <dbReference type="ARBA" id="ARBA00001913"/>
    </source>
</evidence>
<keyword evidence="2" id="KW-0645">Protease</keyword>
<feature type="domain" description="Peptidase S53" evidence="8">
    <location>
        <begin position="245"/>
        <end position="714"/>
    </location>
</feature>
<proteinExistence type="predicted"/>
<evidence type="ECO:0000313" key="9">
    <source>
        <dbReference type="EMBL" id="ADV83125.1"/>
    </source>
</evidence>
<evidence type="ECO:0000313" key="10">
    <source>
        <dbReference type="Proteomes" id="UP000006844"/>
    </source>
</evidence>
<keyword evidence="5" id="KW-0720">Serine protease</keyword>
<comment type="cofactor">
    <cofactor evidence="1">
        <name>Ca(2+)</name>
        <dbReference type="ChEBI" id="CHEBI:29108"/>
    </cofactor>
</comment>
<evidence type="ECO:0000259" key="8">
    <source>
        <dbReference type="PROSITE" id="PS51695"/>
    </source>
</evidence>
<dbReference type="HOGENOM" id="CLU_004005_0_0_0"/>
<dbReference type="SMART" id="SM00944">
    <property type="entry name" value="Pro-kuma_activ"/>
    <property type="match status" value="1"/>
</dbReference>
<gene>
    <name evidence="9" type="ordered locus">AciPR4_2338</name>
</gene>
<keyword evidence="4" id="KW-0378">Hydrolase</keyword>
<dbReference type="GO" id="GO:0004252">
    <property type="term" value="F:serine-type endopeptidase activity"/>
    <property type="evidence" value="ECO:0007669"/>
    <property type="project" value="InterPro"/>
</dbReference>
<dbReference type="InterPro" id="IPR032109">
    <property type="entry name" value="Big_3_5"/>
</dbReference>
<dbReference type="EMBL" id="CP002467">
    <property type="protein sequence ID" value="ADV83125.1"/>
    <property type="molecule type" value="Genomic_DNA"/>
</dbReference>
<organism evidence="9 10">
    <name type="scientific">Terriglobus saanensis (strain ATCC BAA-1853 / DSM 23119 / SP1PR4)</name>
    <dbReference type="NCBI Taxonomy" id="401053"/>
    <lineage>
        <taxon>Bacteria</taxon>
        <taxon>Pseudomonadati</taxon>
        <taxon>Acidobacteriota</taxon>
        <taxon>Terriglobia</taxon>
        <taxon>Terriglobales</taxon>
        <taxon>Acidobacteriaceae</taxon>
        <taxon>Terriglobus</taxon>
    </lineage>
</organism>
<dbReference type="InterPro" id="IPR030400">
    <property type="entry name" value="Sedolisin_dom"/>
</dbReference>
<dbReference type="PROSITE" id="PS00138">
    <property type="entry name" value="SUBTILASE_SER"/>
    <property type="match status" value="1"/>
</dbReference>
<dbReference type="GO" id="GO:0006508">
    <property type="term" value="P:proteolysis"/>
    <property type="evidence" value="ECO:0007669"/>
    <property type="project" value="UniProtKB-KW"/>
</dbReference>
<evidence type="ECO:0000256" key="5">
    <source>
        <dbReference type="ARBA" id="ARBA00022825"/>
    </source>
</evidence>
<dbReference type="InterPro" id="IPR015366">
    <property type="entry name" value="S53_propep"/>
</dbReference>
<keyword evidence="3" id="KW-0479">Metal-binding</keyword>
<dbReference type="InterPro" id="IPR013783">
    <property type="entry name" value="Ig-like_fold"/>
</dbReference>
<dbReference type="eggNOG" id="COG4934">
    <property type="taxonomic scope" value="Bacteria"/>
</dbReference>
<dbReference type="InterPro" id="IPR036852">
    <property type="entry name" value="Peptidase_S8/S53_dom_sf"/>
</dbReference>
<dbReference type="OrthoDB" id="127592at2"/>
<reference evidence="9 10" key="1">
    <citation type="journal article" date="2012" name="Stand. Genomic Sci.">
        <title>Complete genome sequence of Terriglobus saanensis type strain SP1PR4(T), an Acidobacteria from tundra soil.</title>
        <authorList>
            <person name="Rawat S.R."/>
            <person name="Mannisto M.K."/>
            <person name="Starovoytov V."/>
            <person name="Goodwin L."/>
            <person name="Nolan M."/>
            <person name="Hauser L."/>
            <person name="Land M."/>
            <person name="Davenport K.W."/>
            <person name="Woyke T."/>
            <person name="Haggblom M.M."/>
        </authorList>
    </citation>
    <scope>NUCLEOTIDE SEQUENCE</scope>
    <source>
        <strain evidence="10">ATCC BAA-1853 / DSM 23119 / SP1PR4</strain>
    </source>
</reference>
<dbReference type="Pfam" id="PF16640">
    <property type="entry name" value="Big_3_5"/>
    <property type="match status" value="2"/>
</dbReference>
<dbReference type="KEGG" id="tsa:AciPR4_2338"/>
<dbReference type="STRING" id="401053.AciPR4_2338"/>
<dbReference type="GO" id="GO:0008240">
    <property type="term" value="F:tripeptidyl-peptidase activity"/>
    <property type="evidence" value="ECO:0007669"/>
    <property type="project" value="TreeGrafter"/>
</dbReference>
<keyword evidence="10" id="KW-1185">Reference proteome</keyword>
<evidence type="ECO:0000256" key="4">
    <source>
        <dbReference type="ARBA" id="ARBA00022801"/>
    </source>
</evidence>
<dbReference type="PROSITE" id="PS51695">
    <property type="entry name" value="SEDOLISIN"/>
    <property type="match status" value="1"/>
</dbReference>
<dbReference type="CDD" id="cd11377">
    <property type="entry name" value="Pro-peptidase_S53"/>
    <property type="match status" value="1"/>
</dbReference>
<evidence type="ECO:0000256" key="6">
    <source>
        <dbReference type="ARBA" id="ARBA00022837"/>
    </source>
</evidence>
<evidence type="ECO:0000256" key="2">
    <source>
        <dbReference type="ARBA" id="ARBA00022670"/>
    </source>
</evidence>
<evidence type="ECO:0000256" key="3">
    <source>
        <dbReference type="ARBA" id="ARBA00022723"/>
    </source>
</evidence>
<dbReference type="InterPro" id="IPR050819">
    <property type="entry name" value="Tripeptidyl-peptidase_I"/>
</dbReference>
<dbReference type="GO" id="GO:0046872">
    <property type="term" value="F:metal ion binding"/>
    <property type="evidence" value="ECO:0007669"/>
    <property type="project" value="UniProtKB-KW"/>
</dbReference>
<dbReference type="PANTHER" id="PTHR14218:SF15">
    <property type="entry name" value="TRIPEPTIDYL-PEPTIDASE 1"/>
    <property type="match status" value="1"/>
</dbReference>
<dbReference type="SUPFAM" id="SSF52743">
    <property type="entry name" value="Subtilisin-like"/>
    <property type="match status" value="1"/>
</dbReference>